<name>A0A9P4K507_9PLEO</name>
<accession>A0A9P4K507</accession>
<proteinExistence type="predicted"/>
<protein>
    <submittedName>
        <fullName evidence="2">Uncharacterized protein</fullName>
    </submittedName>
</protein>
<feature type="region of interest" description="Disordered" evidence="1">
    <location>
        <begin position="53"/>
        <end position="125"/>
    </location>
</feature>
<dbReference type="EMBL" id="ML986637">
    <property type="protein sequence ID" value="KAF2262717.1"/>
    <property type="molecule type" value="Genomic_DNA"/>
</dbReference>
<evidence type="ECO:0000313" key="3">
    <source>
        <dbReference type="Proteomes" id="UP000800093"/>
    </source>
</evidence>
<gene>
    <name evidence="2" type="ORF">CC78DRAFT_561149</name>
</gene>
<comment type="caution">
    <text evidence="2">The sequence shown here is derived from an EMBL/GenBank/DDBJ whole genome shotgun (WGS) entry which is preliminary data.</text>
</comment>
<dbReference type="AlphaFoldDB" id="A0A9P4K507"/>
<reference evidence="3" key="1">
    <citation type="journal article" date="2020" name="Stud. Mycol.">
        <title>101 Dothideomycetes genomes: A test case for predicting lifestyles and emergence of pathogens.</title>
        <authorList>
            <person name="Haridas S."/>
            <person name="Albert R."/>
            <person name="Binder M."/>
            <person name="Bloem J."/>
            <person name="LaButti K."/>
            <person name="Salamov A."/>
            <person name="Andreopoulos B."/>
            <person name="Baker S."/>
            <person name="Barry K."/>
            <person name="Bills G."/>
            <person name="Bluhm B."/>
            <person name="Cannon C."/>
            <person name="Castanera R."/>
            <person name="Culley D."/>
            <person name="Daum C."/>
            <person name="Ezra D."/>
            <person name="Gonzalez J."/>
            <person name="Henrissat B."/>
            <person name="Kuo A."/>
            <person name="Liang C."/>
            <person name="Lipzen A."/>
            <person name="Lutzoni F."/>
            <person name="Magnuson J."/>
            <person name="Mondo S."/>
            <person name="Nolan M."/>
            <person name="Ohm R."/>
            <person name="Pangilinan J."/>
            <person name="Park H.-J."/>
            <person name="Ramirez L."/>
            <person name="Alfaro M."/>
            <person name="Sun H."/>
            <person name="Tritt A."/>
            <person name="Yoshinaga Y."/>
            <person name="Zwiers L.-H."/>
            <person name="Turgeon B."/>
            <person name="Goodwin S."/>
            <person name="Spatafora J."/>
            <person name="Crous P."/>
            <person name="Grigoriev I."/>
        </authorList>
    </citation>
    <scope>NUCLEOTIDE SEQUENCE [LARGE SCALE GENOMIC DNA]</scope>
    <source>
        <strain evidence="3">CBS 304.66</strain>
    </source>
</reference>
<dbReference type="Proteomes" id="UP000800093">
    <property type="component" value="Unassembled WGS sequence"/>
</dbReference>
<sequence>MALGRTPMTSFNWEVPSVDSIRKDTKPSMLYSILPVVFQNHIPTLPSIRRSLTDVRSRGNHAKSPSTGSEIFEPATPPPRYFSRQNSSQTQLESGATSDTEEIDFRDDLSERERPISSGSLSLPPFPLTESETGISWRYANQGISLMTQAYQESNALARDAADASAVLTRQLYIHAITYLLRGLPSDLSQEETLSLQAAIPECILELQNDTAAHAIITLPQNTSLAQDSKVQNPSILHQITATIVFHTFVMIQFLLPYIKVFAGHVYQWEQEHRVTRRIFNTSISTMDELGRRSVQLSQAICRMNDGKVGQAVNDLTFWWVRGLTGGIQQGISEGVFLLGGDENQGQKGRTEKAG</sequence>
<organism evidence="2 3">
    <name type="scientific">Lojkania enalia</name>
    <dbReference type="NCBI Taxonomy" id="147567"/>
    <lineage>
        <taxon>Eukaryota</taxon>
        <taxon>Fungi</taxon>
        <taxon>Dikarya</taxon>
        <taxon>Ascomycota</taxon>
        <taxon>Pezizomycotina</taxon>
        <taxon>Dothideomycetes</taxon>
        <taxon>Pleosporomycetidae</taxon>
        <taxon>Pleosporales</taxon>
        <taxon>Pleosporales incertae sedis</taxon>
        <taxon>Lojkania</taxon>
    </lineage>
</organism>
<keyword evidence="3" id="KW-1185">Reference proteome</keyword>
<feature type="compositionally biased region" description="Basic and acidic residues" evidence="1">
    <location>
        <begin position="106"/>
        <end position="115"/>
    </location>
</feature>
<evidence type="ECO:0000313" key="2">
    <source>
        <dbReference type="EMBL" id="KAF2262717.1"/>
    </source>
</evidence>
<evidence type="ECO:0000256" key="1">
    <source>
        <dbReference type="SAM" id="MobiDB-lite"/>
    </source>
</evidence>
<feature type="compositionally biased region" description="Polar residues" evidence="1">
    <location>
        <begin position="83"/>
        <end position="98"/>
    </location>
</feature>
<dbReference type="OrthoDB" id="190201at2759"/>